<evidence type="ECO:0000259" key="2">
    <source>
        <dbReference type="Pfam" id="PF13280"/>
    </source>
</evidence>
<organism evidence="3 4">
    <name type="scientific">Paenibacillus vini</name>
    <dbReference type="NCBI Taxonomy" id="1476024"/>
    <lineage>
        <taxon>Bacteria</taxon>
        <taxon>Bacillati</taxon>
        <taxon>Bacillota</taxon>
        <taxon>Bacilli</taxon>
        <taxon>Bacillales</taxon>
        <taxon>Paenibacillaceae</taxon>
        <taxon>Paenibacillus</taxon>
    </lineage>
</organism>
<feature type="domain" description="WYL" evidence="2">
    <location>
        <begin position="139"/>
        <end position="204"/>
    </location>
</feature>
<feature type="domain" description="Helix-turn-helix type 11" evidence="1">
    <location>
        <begin position="9"/>
        <end position="61"/>
    </location>
</feature>
<dbReference type="EMBL" id="BOSL01000031">
    <property type="protein sequence ID" value="GIP56108.1"/>
    <property type="molecule type" value="Genomic_DNA"/>
</dbReference>
<dbReference type="InterPro" id="IPR013196">
    <property type="entry name" value="HTH_11"/>
</dbReference>
<dbReference type="PIRSF" id="PIRSF016838">
    <property type="entry name" value="PafC"/>
    <property type="match status" value="1"/>
</dbReference>
<accession>A0ABQ4MJE9</accession>
<dbReference type="Pfam" id="PF13280">
    <property type="entry name" value="WYL"/>
    <property type="match status" value="1"/>
</dbReference>
<sequence length="312" mass="36251">MSKSKVLFDLIMYVNAKRSFTAQNVADEFDISLRTAHRYLLEISEMGVPLYTEPGRNGGYRVLNNRVLPPIAFEEDEAFAIFFAFQSLKYYRSLPFEINIASASGKLYASLPDDLKTKMNRLDEVLSFWNLKRSVDSPYLKEIIEAALRNQAIHMEYESKSRVTIREVVPLGVYAYNGFWYMPASNTEQEHIRVFRIDRILSLQYSDNTRSVPMKLDEWLARSNEIMTPVRLYVLLTEEGMRQCKSEPWLEPYIKSASNDAGCIDTVIDQSEIRFSANYFFQLGTEAKVIEPREMSEMIKQKALELMEHYNS</sequence>
<dbReference type="RefSeq" id="WP_211020622.1">
    <property type="nucleotide sequence ID" value="NZ_BOSL01000031.1"/>
</dbReference>
<dbReference type="InterPro" id="IPR036390">
    <property type="entry name" value="WH_DNA-bd_sf"/>
</dbReference>
<dbReference type="PANTHER" id="PTHR34580">
    <property type="match status" value="1"/>
</dbReference>
<dbReference type="PANTHER" id="PTHR34580:SF9">
    <property type="entry name" value="SLL5097 PROTEIN"/>
    <property type="match status" value="1"/>
</dbReference>
<keyword evidence="3" id="KW-0238">DNA-binding</keyword>
<proteinExistence type="predicted"/>
<dbReference type="InterPro" id="IPR051534">
    <property type="entry name" value="CBASS_pafABC_assoc_protein"/>
</dbReference>
<name>A0ABQ4MJE9_9BACL</name>
<dbReference type="SUPFAM" id="SSF46785">
    <property type="entry name" value="Winged helix' DNA-binding domain"/>
    <property type="match status" value="1"/>
</dbReference>
<reference evidence="3 4" key="1">
    <citation type="submission" date="2021-03" db="EMBL/GenBank/DDBJ databases">
        <title>Antimicrobial resistance genes in bacteria isolated from Japanese honey, and their potential for conferring macrolide and lincosamide resistance in the American foulbrood pathogen Paenibacillus larvae.</title>
        <authorList>
            <person name="Okamoto M."/>
            <person name="Kumagai M."/>
            <person name="Kanamori H."/>
            <person name="Takamatsu D."/>
        </authorList>
    </citation>
    <scope>NUCLEOTIDE SEQUENCE [LARGE SCALE GENOMIC DNA]</scope>
    <source>
        <strain evidence="3 4">J42TS3</strain>
    </source>
</reference>
<keyword evidence="4" id="KW-1185">Reference proteome</keyword>
<evidence type="ECO:0000313" key="4">
    <source>
        <dbReference type="Proteomes" id="UP000679992"/>
    </source>
</evidence>
<dbReference type="InterPro" id="IPR026881">
    <property type="entry name" value="WYL_dom"/>
</dbReference>
<comment type="caution">
    <text evidence="3">The sequence shown here is derived from an EMBL/GenBank/DDBJ whole genome shotgun (WGS) entry which is preliminary data.</text>
</comment>
<dbReference type="Pfam" id="PF08279">
    <property type="entry name" value="HTH_11"/>
    <property type="match status" value="1"/>
</dbReference>
<dbReference type="GO" id="GO:0003677">
    <property type="term" value="F:DNA binding"/>
    <property type="evidence" value="ECO:0007669"/>
    <property type="project" value="UniProtKB-KW"/>
</dbReference>
<dbReference type="Proteomes" id="UP000679992">
    <property type="component" value="Unassembled WGS sequence"/>
</dbReference>
<protein>
    <submittedName>
        <fullName evidence="3">DNA-binding transcriptional regulator</fullName>
    </submittedName>
</protein>
<dbReference type="PROSITE" id="PS52050">
    <property type="entry name" value="WYL"/>
    <property type="match status" value="1"/>
</dbReference>
<gene>
    <name evidence="3" type="ORF">J42TS3_51430</name>
</gene>
<evidence type="ECO:0000259" key="1">
    <source>
        <dbReference type="Pfam" id="PF08279"/>
    </source>
</evidence>
<dbReference type="InterPro" id="IPR028349">
    <property type="entry name" value="PafC-like"/>
</dbReference>
<evidence type="ECO:0000313" key="3">
    <source>
        <dbReference type="EMBL" id="GIP56108.1"/>
    </source>
</evidence>